<evidence type="ECO:0000259" key="2">
    <source>
        <dbReference type="Pfam" id="PF01464"/>
    </source>
</evidence>
<evidence type="ECO:0000313" key="4">
    <source>
        <dbReference type="Proteomes" id="UP000294862"/>
    </source>
</evidence>
<dbReference type="Gene3D" id="1.10.530.10">
    <property type="match status" value="1"/>
</dbReference>
<dbReference type="GO" id="GO:0008933">
    <property type="term" value="F:peptidoglycan lytic transglycosylase activity"/>
    <property type="evidence" value="ECO:0007669"/>
    <property type="project" value="InterPro"/>
</dbReference>
<accession>A0A4R2IH89</accession>
<dbReference type="SUPFAM" id="SSF53955">
    <property type="entry name" value="Lysozyme-like"/>
    <property type="match status" value="1"/>
</dbReference>
<sequence>MSSMLPSRIPATAIGIALLLLGPAGARASVLYKCDTTDGSIAYTSTTKGYTHCKAISVFADPPKAKAPAAAPHATAAAPKAPSKTGWTYDENVADFSGVEAAVVSEPASIVRADFRRVVADVASSAPVYVPQDFSTVLADVASTATTVGNPLFIASPYRPSPNRARAVARAEPRETAAAPAGPRVLRGAVYRVQRKDGITEYTNIRPSGGAFAVLFTYIATCVACDLHSKIDFARTALHLDAYKAEIAAAAAEFGLDSALLHAVIHAESAFNPMALSNKGAQGLMQLMPGTATDMGVADAFDAAQNIRGGARYLAMLLKNFNGDARLATAAYNAGPGAVQKYRGVPPYDETQVYVERVATLRDRYAKAL</sequence>
<proteinExistence type="inferred from homology"/>
<dbReference type="Proteomes" id="UP000294862">
    <property type="component" value="Unassembled WGS sequence"/>
</dbReference>
<dbReference type="GO" id="GO:0000270">
    <property type="term" value="P:peptidoglycan metabolic process"/>
    <property type="evidence" value="ECO:0007669"/>
    <property type="project" value="InterPro"/>
</dbReference>
<dbReference type="PANTHER" id="PTHR37423:SF2">
    <property type="entry name" value="MEMBRANE-BOUND LYTIC MUREIN TRANSGLYCOSYLASE C"/>
    <property type="match status" value="1"/>
</dbReference>
<evidence type="ECO:0000313" key="3">
    <source>
        <dbReference type="EMBL" id="TCO42065.1"/>
    </source>
</evidence>
<dbReference type="AlphaFoldDB" id="A0A4R2IH89"/>
<evidence type="ECO:0000256" key="1">
    <source>
        <dbReference type="ARBA" id="ARBA00007734"/>
    </source>
</evidence>
<dbReference type="InterPro" id="IPR008258">
    <property type="entry name" value="Transglycosylase_SLT_dom_1"/>
</dbReference>
<organism evidence="3 4">
    <name type="scientific">Dokdonella fugitiva</name>
    <dbReference type="NCBI Taxonomy" id="328517"/>
    <lineage>
        <taxon>Bacteria</taxon>
        <taxon>Pseudomonadati</taxon>
        <taxon>Pseudomonadota</taxon>
        <taxon>Gammaproteobacteria</taxon>
        <taxon>Lysobacterales</taxon>
        <taxon>Rhodanobacteraceae</taxon>
        <taxon>Dokdonella</taxon>
    </lineage>
</organism>
<dbReference type="CDD" id="cd00254">
    <property type="entry name" value="LT-like"/>
    <property type="match status" value="1"/>
</dbReference>
<dbReference type="InterPro" id="IPR023346">
    <property type="entry name" value="Lysozyme-like_dom_sf"/>
</dbReference>
<comment type="caution">
    <text evidence="3">The sequence shown here is derived from an EMBL/GenBank/DDBJ whole genome shotgun (WGS) entry which is preliminary data.</text>
</comment>
<dbReference type="Pfam" id="PF01464">
    <property type="entry name" value="SLT"/>
    <property type="match status" value="1"/>
</dbReference>
<protein>
    <submittedName>
        <fullName evidence="3">Transglycosylase-like protein with SLT domain</fullName>
    </submittedName>
</protein>
<name>A0A4R2IH89_9GAMM</name>
<dbReference type="GO" id="GO:0016020">
    <property type="term" value="C:membrane"/>
    <property type="evidence" value="ECO:0007669"/>
    <property type="project" value="InterPro"/>
</dbReference>
<dbReference type="EMBL" id="SLWQ01000002">
    <property type="protein sequence ID" value="TCO42065.1"/>
    <property type="molecule type" value="Genomic_DNA"/>
</dbReference>
<comment type="similarity">
    <text evidence="1">Belongs to the transglycosylase Slt family.</text>
</comment>
<keyword evidence="4" id="KW-1185">Reference proteome</keyword>
<reference evidence="3 4" key="1">
    <citation type="journal article" date="2015" name="Stand. Genomic Sci.">
        <title>Genomic Encyclopedia of Bacterial and Archaeal Type Strains, Phase III: the genomes of soil and plant-associated and newly described type strains.</title>
        <authorList>
            <person name="Whitman W.B."/>
            <person name="Woyke T."/>
            <person name="Klenk H.P."/>
            <person name="Zhou Y."/>
            <person name="Lilburn T.G."/>
            <person name="Beck B.J."/>
            <person name="De Vos P."/>
            <person name="Vandamme P."/>
            <person name="Eisen J.A."/>
            <person name="Garrity G."/>
            <person name="Hugenholtz P."/>
            <person name="Kyrpides N.C."/>
        </authorList>
    </citation>
    <scope>NUCLEOTIDE SEQUENCE [LARGE SCALE GENOMIC DNA]</scope>
    <source>
        <strain evidence="3 4">A3</strain>
    </source>
</reference>
<dbReference type="InterPro" id="IPR000189">
    <property type="entry name" value="Transglyc_AS"/>
</dbReference>
<dbReference type="PROSITE" id="PS00922">
    <property type="entry name" value="TRANSGLYCOSYLASE"/>
    <property type="match status" value="1"/>
</dbReference>
<dbReference type="PANTHER" id="PTHR37423">
    <property type="entry name" value="SOLUBLE LYTIC MUREIN TRANSGLYCOSYLASE-RELATED"/>
    <property type="match status" value="1"/>
</dbReference>
<gene>
    <name evidence="3" type="ORF">EV148_102424</name>
</gene>
<feature type="domain" description="Transglycosylase SLT" evidence="2">
    <location>
        <begin position="247"/>
        <end position="343"/>
    </location>
</feature>